<evidence type="ECO:0000313" key="2">
    <source>
        <dbReference type="EMBL" id="RWR04391.1"/>
    </source>
</evidence>
<dbReference type="AlphaFoldDB" id="A0A443IJB3"/>
<keyword evidence="3" id="KW-1185">Reference proteome</keyword>
<proteinExistence type="predicted"/>
<accession>A0A443IJB3</accession>
<comment type="caution">
    <text evidence="2">The sequence shown here is derived from an EMBL/GenBank/DDBJ whole genome shotgun (WGS) entry which is preliminary data.</text>
</comment>
<gene>
    <name evidence="2" type="ORF">D2T33_21140</name>
</gene>
<evidence type="ECO:0000256" key="1">
    <source>
        <dbReference type="SAM" id="MobiDB-lite"/>
    </source>
</evidence>
<sequence>MKDIFPAIRDLWSGLVVGFHDKAAQWEARREAKAWVKALPEGFLTDLVAKVPLPEGMWNTATDSVGRDTYDETVAIYRAYIDTALAEKAMDRRAALAYAMMLVRNEEYRGNPDVRARRQDRINARMAEQAARDEAHRARLAAMPPNPNSLAGMKAQAEKNALAGVGYRLANGRELTSGERFRLGLPPGGPRKPAPGSLLDGQGLNS</sequence>
<reference evidence="2 3" key="1">
    <citation type="submission" date="2019-01" db="EMBL/GenBank/DDBJ databases">
        <title>Sinorhodobacter populi sp. nov. isolated from the symptomatic bark tissue of Populus euramericana canker.</title>
        <authorList>
            <person name="Xu G."/>
        </authorList>
    </citation>
    <scope>NUCLEOTIDE SEQUENCE [LARGE SCALE GENOMIC DNA]</scope>
    <source>
        <strain evidence="2 3">2D-5</strain>
    </source>
</reference>
<protein>
    <submittedName>
        <fullName evidence="2">Uncharacterized protein</fullName>
    </submittedName>
</protein>
<dbReference type="EMBL" id="SAUW01000054">
    <property type="protein sequence ID" value="RWR04391.1"/>
    <property type="molecule type" value="Genomic_DNA"/>
</dbReference>
<reference evidence="2 3" key="2">
    <citation type="submission" date="2019-01" db="EMBL/GenBank/DDBJ databases">
        <authorList>
            <person name="Li Y."/>
        </authorList>
    </citation>
    <scope>NUCLEOTIDE SEQUENCE [LARGE SCALE GENOMIC DNA]</scope>
    <source>
        <strain evidence="2 3">2D-5</strain>
    </source>
</reference>
<evidence type="ECO:0000313" key="3">
    <source>
        <dbReference type="Proteomes" id="UP000285710"/>
    </source>
</evidence>
<dbReference type="Proteomes" id="UP000285710">
    <property type="component" value="Unassembled WGS sequence"/>
</dbReference>
<dbReference type="RefSeq" id="WP_128271093.1">
    <property type="nucleotide sequence ID" value="NZ_SAUW01000054.1"/>
</dbReference>
<name>A0A443IJB3_9RHOB</name>
<organism evidence="2 3">
    <name type="scientific">Paenirhodobacter populi</name>
    <dbReference type="NCBI Taxonomy" id="2306993"/>
    <lineage>
        <taxon>Bacteria</taxon>
        <taxon>Pseudomonadati</taxon>
        <taxon>Pseudomonadota</taxon>
        <taxon>Alphaproteobacteria</taxon>
        <taxon>Rhodobacterales</taxon>
        <taxon>Rhodobacter group</taxon>
        <taxon>Paenirhodobacter</taxon>
    </lineage>
</organism>
<feature type="region of interest" description="Disordered" evidence="1">
    <location>
        <begin position="176"/>
        <end position="206"/>
    </location>
</feature>